<comment type="caution">
    <text evidence="4">The sequence shown here is derived from an EMBL/GenBank/DDBJ whole genome shotgun (WGS) entry which is preliminary data.</text>
</comment>
<dbReference type="SUPFAM" id="SSF53474">
    <property type="entry name" value="alpha/beta-Hydrolases"/>
    <property type="match status" value="1"/>
</dbReference>
<feature type="region of interest" description="Disordered" evidence="2">
    <location>
        <begin position="87"/>
        <end position="220"/>
    </location>
</feature>
<dbReference type="AlphaFoldDB" id="A0A8H5G5W4"/>
<feature type="region of interest" description="Disordered" evidence="2">
    <location>
        <begin position="741"/>
        <end position="768"/>
    </location>
</feature>
<dbReference type="PANTHER" id="PTHR47842">
    <property type="entry name" value="EXPRESSED PROTEIN"/>
    <property type="match status" value="1"/>
</dbReference>
<evidence type="ECO:0000256" key="1">
    <source>
        <dbReference type="ARBA" id="ARBA00007920"/>
    </source>
</evidence>
<feature type="compositionally biased region" description="Low complexity" evidence="2">
    <location>
        <begin position="170"/>
        <end position="185"/>
    </location>
</feature>
<dbReference type="InterPro" id="IPR048420">
    <property type="entry name" value="Zap1-like_Znf1"/>
</dbReference>
<keyword evidence="5" id="KW-1185">Reference proteome</keyword>
<feature type="compositionally biased region" description="Polar residues" evidence="2">
    <location>
        <begin position="258"/>
        <end position="271"/>
    </location>
</feature>
<evidence type="ECO:0000313" key="4">
    <source>
        <dbReference type="EMBL" id="KAF5358946.1"/>
    </source>
</evidence>
<reference evidence="4 5" key="1">
    <citation type="journal article" date="2020" name="ISME J.">
        <title>Uncovering the hidden diversity of litter-decomposition mechanisms in mushroom-forming fungi.</title>
        <authorList>
            <person name="Floudas D."/>
            <person name="Bentzer J."/>
            <person name="Ahren D."/>
            <person name="Johansson T."/>
            <person name="Persson P."/>
            <person name="Tunlid A."/>
        </authorList>
    </citation>
    <scope>NUCLEOTIDE SEQUENCE [LARGE SCALE GENOMIC DNA]</scope>
    <source>
        <strain evidence="4 5">CBS 291.85</strain>
    </source>
</reference>
<dbReference type="Gene3D" id="3.40.50.1820">
    <property type="entry name" value="alpha/beta hydrolase"/>
    <property type="match status" value="1"/>
</dbReference>
<dbReference type="EMBL" id="JAACJM010000047">
    <property type="protein sequence ID" value="KAF5358946.1"/>
    <property type="molecule type" value="Genomic_DNA"/>
</dbReference>
<dbReference type="Gene3D" id="3.30.160.60">
    <property type="entry name" value="Classic Zinc Finger"/>
    <property type="match status" value="1"/>
</dbReference>
<protein>
    <recommendedName>
        <fullName evidence="3">C2H2-type domain-containing protein</fullName>
    </recommendedName>
</protein>
<organism evidence="4 5">
    <name type="scientific">Tetrapyrgos nigripes</name>
    <dbReference type="NCBI Taxonomy" id="182062"/>
    <lineage>
        <taxon>Eukaryota</taxon>
        <taxon>Fungi</taxon>
        <taxon>Dikarya</taxon>
        <taxon>Basidiomycota</taxon>
        <taxon>Agaricomycotina</taxon>
        <taxon>Agaricomycetes</taxon>
        <taxon>Agaricomycetidae</taxon>
        <taxon>Agaricales</taxon>
        <taxon>Marasmiineae</taxon>
        <taxon>Marasmiaceae</taxon>
        <taxon>Tetrapyrgos</taxon>
    </lineage>
</organism>
<accession>A0A8H5G5W4</accession>
<comment type="similarity">
    <text evidence="1">Belongs to the putative lipase ROG1 family.</text>
</comment>
<feature type="compositionally biased region" description="Low complexity" evidence="2">
    <location>
        <begin position="305"/>
        <end position="319"/>
    </location>
</feature>
<proteinExistence type="inferred from homology"/>
<sequence>MVSSIESTELRERVDDVSLVCRWDDCVKFFYTLDDLIEHVSEDHVRTCSPICYGDYLILCEREEREAAGQSMSTGIISFATDKLTQEPAAAGSLPSPPASSDVEDDPMSNHDDNESDIYYQRSHSPPPFGALSSPMETPEPLFVPDSPNFDQLVANATRGTKRKLDTPHSSDNSQSSQDSTQSQDFVAQQLTQVDESDDEFVLDDSGHQSMKTEDEEDPIDTYTLDASVPRTQHQFSQYSSSSHQPSPKPIRTYGRSFRQSSSAPQVTSQPVSPPKYRTVPVPQCQQWYSVDPRSLHEGSQRSGSVDSSRMTPSSRSGSYQIKQTRVDSLQDLDIGGDDQENSYSLMTQAHYSKLHFTSSIIWICPTMSTESSDSTGNPLAVANVSHDLLIVVFIHGFKGDDETFGKFPQRLQHILTETIPSCNVECVVFPAYENEAVTHFADWLTTLTVEKEVAYGGAGKAKIVLCGHSMGGLLAADGLLEFVKSRPDTQAPLWPKIIACIAFDTPYLGLHPFVFKNSATKAIQYANSARAVGSALFGSFAAFGAKKNATEEDKNTRIPVAAIEAPPSTPSAWSKWGPGAYAIGGALAAGAAAGGAYYRRNDLGVGYTWMTDHMKYVGNLWDEKGLEERLDVLIEVEKTQGVLFRVYYTLLPAVPLLHDSDRTFIMLPKVSSKTNSRDILAHFLPAVNNTAPDELQAHTGMFGAHTNDGYYKLGLETAGLIREAVMIGRGVVDPELTKETAETAVQADADINAEDPTHASSQSHQTQ</sequence>
<dbReference type="InterPro" id="IPR013087">
    <property type="entry name" value="Znf_C2H2_type"/>
</dbReference>
<evidence type="ECO:0000313" key="5">
    <source>
        <dbReference type="Proteomes" id="UP000559256"/>
    </source>
</evidence>
<name>A0A8H5G5W4_9AGAR</name>
<gene>
    <name evidence="4" type="ORF">D9758_004748</name>
</gene>
<dbReference type="Proteomes" id="UP000559256">
    <property type="component" value="Unassembled WGS sequence"/>
</dbReference>
<dbReference type="GO" id="GO:0008270">
    <property type="term" value="F:zinc ion binding"/>
    <property type="evidence" value="ECO:0007669"/>
    <property type="project" value="InterPro"/>
</dbReference>
<dbReference type="Pfam" id="PF05057">
    <property type="entry name" value="DUF676"/>
    <property type="match status" value="1"/>
</dbReference>
<dbReference type="PROSITE" id="PS00028">
    <property type="entry name" value="ZINC_FINGER_C2H2_1"/>
    <property type="match status" value="1"/>
</dbReference>
<dbReference type="SUPFAM" id="SSF57667">
    <property type="entry name" value="beta-beta-alpha zinc fingers"/>
    <property type="match status" value="1"/>
</dbReference>
<evidence type="ECO:0000259" key="3">
    <source>
        <dbReference type="PROSITE" id="PS00028"/>
    </source>
</evidence>
<dbReference type="Pfam" id="PF21816">
    <property type="entry name" value="Zap1_zf1"/>
    <property type="match status" value="1"/>
</dbReference>
<dbReference type="PANTHER" id="PTHR47842:SF1">
    <property type="entry name" value="DUF676 DOMAIN-CONTAINING PROTEIN"/>
    <property type="match status" value="1"/>
</dbReference>
<feature type="domain" description="C2H2-type" evidence="3">
    <location>
        <begin position="21"/>
        <end position="44"/>
    </location>
</feature>
<feature type="compositionally biased region" description="Polar residues" evidence="2">
    <location>
        <begin position="759"/>
        <end position="768"/>
    </location>
</feature>
<dbReference type="InterPro" id="IPR036236">
    <property type="entry name" value="Znf_C2H2_sf"/>
</dbReference>
<feature type="compositionally biased region" description="Low complexity" evidence="2">
    <location>
        <begin position="233"/>
        <end position="246"/>
    </location>
</feature>
<dbReference type="InterPro" id="IPR029058">
    <property type="entry name" value="AB_hydrolase_fold"/>
</dbReference>
<dbReference type="OrthoDB" id="442243at2759"/>
<evidence type="ECO:0000256" key="2">
    <source>
        <dbReference type="SAM" id="MobiDB-lite"/>
    </source>
</evidence>
<dbReference type="InterPro" id="IPR007751">
    <property type="entry name" value="DUF676_lipase-like"/>
</dbReference>
<feature type="region of interest" description="Disordered" evidence="2">
    <location>
        <begin position="233"/>
        <end position="320"/>
    </location>
</feature>